<evidence type="ECO:0000313" key="4">
    <source>
        <dbReference type="Proteomes" id="UP000596311"/>
    </source>
</evidence>
<evidence type="ECO:0000313" key="2">
    <source>
        <dbReference type="EMBL" id="QRF03106.1"/>
    </source>
</evidence>
<sequence length="116" mass="13058">MIEAENIRDWRDHNVVDAEGHKIGTLESVYVDTVSDSPFMIGIVIGLPTRRRITFAPLEKAVVSPSYVKVAWPKQLVKEAPTISTDGELLAEQERGIFDHYGLEFGVGHSRRLARR</sequence>
<dbReference type="Proteomes" id="UP000596311">
    <property type="component" value="Chromosome"/>
</dbReference>
<keyword evidence="4" id="KW-1185">Reference proteome</keyword>
<dbReference type="KEGG" id="sky:D0C37_18200"/>
<dbReference type="RefSeq" id="WP_101277312.1">
    <property type="nucleotide sequence ID" value="NZ_CP031742.1"/>
</dbReference>
<dbReference type="GeneID" id="300116091"/>
<dbReference type="GO" id="GO:0030077">
    <property type="term" value="C:plasma membrane light-harvesting complex"/>
    <property type="evidence" value="ECO:0007669"/>
    <property type="project" value="InterPro"/>
</dbReference>
<gene>
    <name evidence="1" type="ORF">D0C37_18200</name>
    <name evidence="2" type="ORF">G9U55_13420</name>
</gene>
<evidence type="ECO:0000313" key="1">
    <source>
        <dbReference type="EMBL" id="AXQ56329.1"/>
    </source>
</evidence>
<dbReference type="InterPro" id="IPR014747">
    <property type="entry name" value="Bac_photo_RC_H_C"/>
</dbReference>
<dbReference type="GO" id="GO:0019684">
    <property type="term" value="P:photosynthesis, light reaction"/>
    <property type="evidence" value="ECO:0007669"/>
    <property type="project" value="InterPro"/>
</dbReference>
<accession>A0A385DEC6</accession>
<proteinExistence type="predicted"/>
<reference evidence="2 4" key="2">
    <citation type="submission" date="2020-03" db="EMBL/GenBank/DDBJ databases">
        <title>Genome mining and metabolic profiling illuminate the polycyclic tetramate macrolactams from Streptomyces koyangensis SCSIO 5802.</title>
        <authorList>
            <person name="Ding W."/>
        </authorList>
    </citation>
    <scope>NUCLEOTIDE SEQUENCE [LARGE SCALE GENOMIC DNA]</scope>
    <source>
        <strain evidence="2 4">SCSIO 5802</strain>
    </source>
</reference>
<name>A0A385DEC6_9ACTN</name>
<dbReference type="InterPro" id="IPR011033">
    <property type="entry name" value="PRC_barrel-like_sf"/>
</dbReference>
<dbReference type="EMBL" id="CP049945">
    <property type="protein sequence ID" value="QRF03106.1"/>
    <property type="molecule type" value="Genomic_DNA"/>
</dbReference>
<reference evidence="1 3" key="1">
    <citation type="submission" date="2018-08" db="EMBL/GenBank/DDBJ databases">
        <authorList>
            <person name="Ferrada E.E."/>
            <person name="Latorre B.A."/>
        </authorList>
    </citation>
    <scope>NUCLEOTIDE SEQUENCE [LARGE SCALE GENOMIC DNA]</scope>
    <source>
        <strain evidence="1 3">VK-A60T</strain>
    </source>
</reference>
<dbReference type="EMBL" id="CP031742">
    <property type="protein sequence ID" value="AXQ56329.1"/>
    <property type="molecule type" value="Genomic_DNA"/>
</dbReference>
<protein>
    <submittedName>
        <fullName evidence="1">PRC-barrel domain containing protein</fullName>
    </submittedName>
</protein>
<dbReference type="Gene3D" id="3.90.50.10">
    <property type="entry name" value="Photosynthetic Reaction Center, subunit H, domain 2"/>
    <property type="match status" value="1"/>
</dbReference>
<dbReference type="Proteomes" id="UP000259636">
    <property type="component" value="Chromosome"/>
</dbReference>
<organism evidence="1 3">
    <name type="scientific">Streptomyces koyangensis</name>
    <dbReference type="NCBI Taxonomy" id="188770"/>
    <lineage>
        <taxon>Bacteria</taxon>
        <taxon>Bacillati</taxon>
        <taxon>Actinomycetota</taxon>
        <taxon>Actinomycetes</taxon>
        <taxon>Kitasatosporales</taxon>
        <taxon>Streptomycetaceae</taxon>
        <taxon>Streptomyces</taxon>
        <taxon>Streptomyces aurantiacus group</taxon>
    </lineage>
</organism>
<dbReference type="AlphaFoldDB" id="A0A385DEC6"/>
<evidence type="ECO:0000313" key="3">
    <source>
        <dbReference type="Proteomes" id="UP000259636"/>
    </source>
</evidence>
<dbReference type="SUPFAM" id="SSF50346">
    <property type="entry name" value="PRC-barrel domain"/>
    <property type="match status" value="1"/>
</dbReference>